<organism evidence="2 3">
    <name type="scientific">Lysinibacter cavernae</name>
    <dbReference type="NCBI Taxonomy" id="1640652"/>
    <lineage>
        <taxon>Bacteria</taxon>
        <taxon>Bacillati</taxon>
        <taxon>Actinomycetota</taxon>
        <taxon>Actinomycetes</taxon>
        <taxon>Micrococcales</taxon>
        <taxon>Microbacteriaceae</taxon>
        <taxon>Lysinibacter</taxon>
    </lineage>
</organism>
<keyword evidence="1" id="KW-0472">Membrane</keyword>
<comment type="caution">
    <text evidence="2">The sequence shown here is derived from an EMBL/GenBank/DDBJ whole genome shotgun (WGS) entry which is preliminary data.</text>
</comment>
<proteinExistence type="predicted"/>
<feature type="transmembrane region" description="Helical" evidence="1">
    <location>
        <begin position="77"/>
        <end position="95"/>
    </location>
</feature>
<evidence type="ECO:0000256" key="1">
    <source>
        <dbReference type="SAM" id="Phobius"/>
    </source>
</evidence>
<dbReference type="RefSeq" id="WP_167149302.1">
    <property type="nucleotide sequence ID" value="NZ_JAAMOX010000001.1"/>
</dbReference>
<name>A0A7X5R0R9_9MICO</name>
<protein>
    <submittedName>
        <fullName evidence="2">Cytochrome bd-type quinol oxidase subunit 2</fullName>
    </submittedName>
</protein>
<gene>
    <name evidence="2" type="ORF">FHX76_001447</name>
</gene>
<dbReference type="AlphaFoldDB" id="A0A7X5R0R9"/>
<keyword evidence="3" id="KW-1185">Reference proteome</keyword>
<accession>A0A7X5R0R9</accession>
<sequence>MSEVSGDSPATRGSGFGRVLVLIYAILALAATARSVYQIIKSFDDAPVAYLLSAVAGVVYIVAAIALAKSGERARKVAFAAIVFELIGVLVVGTLSLTMSDLFPHDTVWSGFGRGYGFVPLILPILGLWWLARERKSQRTTEAVSS</sequence>
<evidence type="ECO:0000313" key="3">
    <source>
        <dbReference type="Proteomes" id="UP000541033"/>
    </source>
</evidence>
<evidence type="ECO:0000313" key="2">
    <source>
        <dbReference type="EMBL" id="NIH53579.1"/>
    </source>
</evidence>
<keyword evidence="1" id="KW-1133">Transmembrane helix</keyword>
<dbReference type="Proteomes" id="UP000541033">
    <property type="component" value="Unassembled WGS sequence"/>
</dbReference>
<keyword evidence="1" id="KW-0812">Transmembrane</keyword>
<dbReference type="EMBL" id="JAAMOX010000001">
    <property type="protein sequence ID" value="NIH53579.1"/>
    <property type="molecule type" value="Genomic_DNA"/>
</dbReference>
<feature type="transmembrane region" description="Helical" evidence="1">
    <location>
        <begin position="115"/>
        <end position="132"/>
    </location>
</feature>
<reference evidence="2 3" key="1">
    <citation type="submission" date="2020-02" db="EMBL/GenBank/DDBJ databases">
        <title>Sequencing the genomes of 1000 actinobacteria strains.</title>
        <authorList>
            <person name="Klenk H.-P."/>
        </authorList>
    </citation>
    <scope>NUCLEOTIDE SEQUENCE [LARGE SCALE GENOMIC DNA]</scope>
    <source>
        <strain evidence="2 3">DSM 27960</strain>
    </source>
</reference>
<feature type="transmembrane region" description="Helical" evidence="1">
    <location>
        <begin position="46"/>
        <end position="68"/>
    </location>
</feature>